<evidence type="ECO:0000313" key="2">
    <source>
        <dbReference type="Proteomes" id="UP000039865"/>
    </source>
</evidence>
<keyword evidence="2" id="KW-1185">Reference proteome</keyword>
<name>A0A078B5V6_STYLE</name>
<proteinExistence type="predicted"/>
<organism evidence="1 2">
    <name type="scientific">Stylonychia lemnae</name>
    <name type="common">Ciliate</name>
    <dbReference type="NCBI Taxonomy" id="5949"/>
    <lineage>
        <taxon>Eukaryota</taxon>
        <taxon>Sar</taxon>
        <taxon>Alveolata</taxon>
        <taxon>Ciliophora</taxon>
        <taxon>Intramacronucleata</taxon>
        <taxon>Spirotrichea</taxon>
        <taxon>Stichotrichia</taxon>
        <taxon>Sporadotrichida</taxon>
        <taxon>Oxytrichidae</taxon>
        <taxon>Stylonychinae</taxon>
        <taxon>Stylonychia</taxon>
    </lineage>
</organism>
<gene>
    <name evidence="1" type="primary">Contig16552.g17629</name>
    <name evidence="1" type="ORF">STYLEM_19025</name>
</gene>
<protein>
    <submittedName>
        <fullName evidence="1">Uncharacterized protein</fullName>
    </submittedName>
</protein>
<dbReference type="InParanoid" id="A0A078B5V6"/>
<sequence>MSKHLFSSAPSTSYELKQCHSEAIPGDSNYKYGYYCTQQQACCDFNNESEGNKNDFKEQLVQCCPSEKSVCCESKQISQQRWCCSNTDQQLICGQDYLTCQRQDGKVIDGLKLELAEKIKVPIVKLKEKINDQK</sequence>
<dbReference type="Proteomes" id="UP000039865">
    <property type="component" value="Unassembled WGS sequence"/>
</dbReference>
<dbReference type="AlphaFoldDB" id="A0A078B5V6"/>
<dbReference type="EMBL" id="CCKQ01017957">
    <property type="protein sequence ID" value="CDW89885.1"/>
    <property type="molecule type" value="Genomic_DNA"/>
</dbReference>
<evidence type="ECO:0000313" key="1">
    <source>
        <dbReference type="EMBL" id="CDW89885.1"/>
    </source>
</evidence>
<reference evidence="1 2" key="1">
    <citation type="submission" date="2014-06" db="EMBL/GenBank/DDBJ databases">
        <authorList>
            <person name="Swart Estienne"/>
        </authorList>
    </citation>
    <scope>NUCLEOTIDE SEQUENCE [LARGE SCALE GENOMIC DNA]</scope>
    <source>
        <strain evidence="1 2">130c</strain>
    </source>
</reference>
<accession>A0A078B5V6</accession>